<dbReference type="InterPro" id="IPR056333">
    <property type="entry name" value="BBS7_pf_dom"/>
</dbReference>
<dbReference type="FunFam" id="1.10.472.10:FF:000001">
    <property type="entry name" value="G2/mitotic-specific cyclin"/>
    <property type="match status" value="1"/>
</dbReference>
<dbReference type="EMBL" id="JAIQCJ010002160">
    <property type="protein sequence ID" value="KAJ8780448.1"/>
    <property type="molecule type" value="Genomic_DNA"/>
</dbReference>
<dbReference type="Pfam" id="PF23360">
    <property type="entry name" value="BBS7_GAE"/>
    <property type="match status" value="1"/>
</dbReference>
<sequence length="1189" mass="132454">MDLNLNRADYLQVGVTSQKTMKLLPASRYRATQKVVVGDHDGVVMCFGMKKGEAVTVFKTLPGQKIARLELGGVLNTPQEKIFIAAGSEIRGFTKRGKQFLSFETNLTESIKAMHISGSDLFLSASYIYNHYCDCKDQHYYLSGDKINDVICLPVERVLRDVPVLACQDRVLRVLQGSDVMYEIEVPGPPTVLALHNGNGGDSGEDLLYGTSDGKLGLIQITTSKPIHKWEIRNEKKRGGILCIDSFDIVGDGVKDLLVGRDDGMVEVYSFDNANEPVLRFDQTLSESVTSIQGGCVGKDGYDEIVVSTYSGWVTGLTTEPIHKESGPGEELKINQEMQNKISSLRSELEHLQYKVLQEREKYQQSSQSSKAKSAVPSFSVNDKFTLNKDDASYSLILEVQTAIDNVLIQSDVPIDLLDVDKNSAVVSFSSCDSESNDNFLLATYRCQANTTRLELKIRSIEGQYGTLQAYVTPRIQPKTCQVRQYLIKPLSLHQRTHFIDHDRPMNTLTLTGQFSFAELHSWVVFCLPEVPEKPPAGECVTFYFQNTFLDTQLESTYRKGEGVFKSDNISTISILKDVLSKEATKRKINLNISYEINEVSVKHTLKLIHPKLEYQLLLAKKVQLIDALKELQVHEGNTNFLIPEYRCILEEADHLQDEYKKQPAHLERLYGSRRAGSVVVAHGPSCSVACGILPDRGSNPRGILELHEQPPLRRAARFVSGASLALHARQCLPPPFATSSVLHDPERASGWAGWPELRRAGTAGVYLGWSAGRSARCLAPQADPASPPGAVMLGSSAPGPAAREAGSALLTLQQTALQEDQENQENINPEKAAPTQQPRTRAGLAVLKAGNSRGPAPQQRPKTRRVAPLKDLPVNDEHVTVPAWKANSQQPAFTIHVDAAEEETQKRPAESKKPEGEDVLAFNSAVTLPGPRKPLVPLDYPMDGSFESPHTMDMSIVLEDEKPVSVNEVPDYHEDIHTYLREMEVKCKPKVGYMKKQPDITNSMRAILVDWLVEVGEEYKLQNETLHLAVNYIDRFLSSMSVLRGKLQLVGTAAMLLASKFEEIYPPEVAEFVYITDDTYTKKQVLRMEHLVLKVLAFDLAAPTINQFLTQYFLHQQSANCKVESLAMPESLVQKTGYTLETLKPCLMDLHQTYLRAPRHAQQSIREKYKNSKYHGVSLLNPPETLNV</sequence>
<dbReference type="GO" id="GO:0051301">
    <property type="term" value="P:cell division"/>
    <property type="evidence" value="ECO:0007669"/>
    <property type="project" value="UniProtKB-KW"/>
</dbReference>
<dbReference type="GO" id="GO:0043005">
    <property type="term" value="C:neuron projection"/>
    <property type="evidence" value="ECO:0007669"/>
    <property type="project" value="TreeGrafter"/>
</dbReference>
<dbReference type="Proteomes" id="UP001159641">
    <property type="component" value="Unassembled WGS sequence"/>
</dbReference>
<dbReference type="GO" id="GO:0005930">
    <property type="term" value="C:axoneme"/>
    <property type="evidence" value="ECO:0007669"/>
    <property type="project" value="TreeGrafter"/>
</dbReference>
<keyword evidence="3 5" id="KW-0195">Cyclin</keyword>
<proteinExistence type="inferred from homology"/>
<dbReference type="Pfam" id="PF23349">
    <property type="entry name" value="BBS7_hp"/>
    <property type="match status" value="1"/>
</dbReference>
<accession>A0AB34GME7</accession>
<evidence type="ECO:0000259" key="8">
    <source>
        <dbReference type="SMART" id="SM00385"/>
    </source>
</evidence>
<dbReference type="GO" id="GO:0060271">
    <property type="term" value="P:cilium assembly"/>
    <property type="evidence" value="ECO:0007669"/>
    <property type="project" value="TreeGrafter"/>
</dbReference>
<evidence type="ECO:0000313" key="10">
    <source>
        <dbReference type="Proteomes" id="UP001159641"/>
    </source>
</evidence>
<comment type="similarity">
    <text evidence="1">Belongs to the cyclin family. Cyclin AB subfamily.</text>
</comment>
<dbReference type="Pfam" id="PF23361">
    <property type="entry name" value="BBS7_pf"/>
    <property type="match status" value="1"/>
</dbReference>
<evidence type="ECO:0000256" key="1">
    <source>
        <dbReference type="ARBA" id="ARBA00006955"/>
    </source>
</evidence>
<dbReference type="GO" id="GO:0016020">
    <property type="term" value="C:membrane"/>
    <property type="evidence" value="ECO:0007669"/>
    <property type="project" value="TreeGrafter"/>
</dbReference>
<keyword evidence="2" id="KW-0132">Cell division</keyword>
<dbReference type="InterPro" id="IPR004367">
    <property type="entry name" value="Cyclin_C-dom"/>
</dbReference>
<dbReference type="GO" id="GO:0036064">
    <property type="term" value="C:ciliary basal body"/>
    <property type="evidence" value="ECO:0007669"/>
    <property type="project" value="TreeGrafter"/>
</dbReference>
<feature type="region of interest" description="Disordered" evidence="7">
    <location>
        <begin position="780"/>
        <end position="803"/>
    </location>
</feature>
<dbReference type="GO" id="GO:0008104">
    <property type="term" value="P:intracellular protein localization"/>
    <property type="evidence" value="ECO:0007669"/>
    <property type="project" value="TreeGrafter"/>
</dbReference>
<evidence type="ECO:0000256" key="3">
    <source>
        <dbReference type="ARBA" id="ARBA00023127"/>
    </source>
</evidence>
<reference evidence="9 10" key="1">
    <citation type="submission" date="2022-11" db="EMBL/GenBank/DDBJ databases">
        <title>Whole genome sequence of Eschrichtius robustus ER-17-0199.</title>
        <authorList>
            <person name="Bruniche-Olsen A."/>
            <person name="Black A.N."/>
            <person name="Fields C.J."/>
            <person name="Walden K."/>
            <person name="Dewoody J.A."/>
        </authorList>
    </citation>
    <scope>NUCLEOTIDE SEQUENCE [LARGE SCALE GENOMIC DNA]</scope>
    <source>
        <strain evidence="9">ER-17-0199</strain>
        <tissue evidence="9">Blubber</tissue>
    </source>
</reference>
<dbReference type="InterPro" id="IPR032447">
    <property type="entry name" value="Cyclin-A_N"/>
</dbReference>
<dbReference type="Pfam" id="PF00134">
    <property type="entry name" value="Cyclin_N"/>
    <property type="match status" value="1"/>
</dbReference>
<dbReference type="Gene3D" id="1.10.472.10">
    <property type="entry name" value="Cyclin-like"/>
    <property type="match status" value="2"/>
</dbReference>
<dbReference type="InterPro" id="IPR056334">
    <property type="entry name" value="BBS7_GAE_dom"/>
</dbReference>
<dbReference type="InterPro" id="IPR006671">
    <property type="entry name" value="Cyclin_N"/>
</dbReference>
<evidence type="ECO:0000313" key="9">
    <source>
        <dbReference type="EMBL" id="KAJ8780448.1"/>
    </source>
</evidence>
<dbReference type="Pfam" id="PF02984">
    <property type="entry name" value="Cyclin_C"/>
    <property type="match status" value="1"/>
</dbReference>
<dbReference type="SMART" id="SM00385">
    <property type="entry name" value="CYCLIN"/>
    <property type="match status" value="1"/>
</dbReference>
<dbReference type="Pfam" id="PF16500">
    <property type="entry name" value="Cyclin_N2"/>
    <property type="match status" value="1"/>
</dbReference>
<comment type="caution">
    <text evidence="9">The sequence shown here is derived from an EMBL/GenBank/DDBJ whole genome shotgun (WGS) entry which is preliminary data.</text>
</comment>
<evidence type="ECO:0000256" key="7">
    <source>
        <dbReference type="SAM" id="MobiDB-lite"/>
    </source>
</evidence>
<dbReference type="InterPro" id="IPR036915">
    <property type="entry name" value="Cyclin-like_sf"/>
</dbReference>
<feature type="domain" description="Cyclin-like" evidence="8">
    <location>
        <begin position="1011"/>
        <end position="1095"/>
    </location>
</feature>
<dbReference type="InterPro" id="IPR056332">
    <property type="entry name" value="Beta-prop_BBS7"/>
</dbReference>
<dbReference type="PROSITE" id="PS00292">
    <property type="entry name" value="CYCLINS"/>
    <property type="match status" value="1"/>
</dbReference>
<dbReference type="Gene3D" id="2.130.10.10">
    <property type="entry name" value="YVTN repeat-like/Quinoprotein amine dehydrogenase"/>
    <property type="match status" value="1"/>
</dbReference>
<dbReference type="InterPro" id="IPR036322">
    <property type="entry name" value="WD40_repeat_dom_sf"/>
</dbReference>
<keyword evidence="4" id="KW-0131">Cell cycle</keyword>
<dbReference type="InterPro" id="IPR015943">
    <property type="entry name" value="WD40/YVTN_repeat-like_dom_sf"/>
</dbReference>
<dbReference type="InterPro" id="IPR048258">
    <property type="entry name" value="Cyclins_cyclin-box"/>
</dbReference>
<keyword evidence="10" id="KW-1185">Reference proteome</keyword>
<feature type="coiled-coil region" evidence="6">
    <location>
        <begin position="335"/>
        <end position="362"/>
    </location>
</feature>
<feature type="region of interest" description="Disordered" evidence="7">
    <location>
        <begin position="820"/>
        <end position="841"/>
    </location>
</feature>
<dbReference type="AlphaFoldDB" id="A0AB34GME7"/>
<dbReference type="InterPro" id="IPR013763">
    <property type="entry name" value="Cyclin-like_dom"/>
</dbReference>
<evidence type="ECO:0000256" key="5">
    <source>
        <dbReference type="RuleBase" id="RU000383"/>
    </source>
</evidence>
<protein>
    <recommendedName>
        <fullName evidence="8">Cyclin-like domain-containing protein</fullName>
    </recommendedName>
</protein>
<dbReference type="CDD" id="cd20561">
    <property type="entry name" value="CYCLIN_CCNA2_rpt1"/>
    <property type="match status" value="1"/>
</dbReference>
<name>A0AB34GME7_ESCRO</name>
<dbReference type="GO" id="GO:0034464">
    <property type="term" value="C:BBSome"/>
    <property type="evidence" value="ECO:0007669"/>
    <property type="project" value="TreeGrafter"/>
</dbReference>
<dbReference type="PANTHER" id="PTHR16074:SF4">
    <property type="entry name" value="BARDET-BIEDL SYNDROME 7 PROTEIN"/>
    <property type="match status" value="1"/>
</dbReference>
<organism evidence="9 10">
    <name type="scientific">Eschrichtius robustus</name>
    <name type="common">California gray whale</name>
    <name type="synonym">Eschrichtius gibbosus</name>
    <dbReference type="NCBI Taxonomy" id="9764"/>
    <lineage>
        <taxon>Eukaryota</taxon>
        <taxon>Metazoa</taxon>
        <taxon>Chordata</taxon>
        <taxon>Craniata</taxon>
        <taxon>Vertebrata</taxon>
        <taxon>Euteleostomi</taxon>
        <taxon>Mammalia</taxon>
        <taxon>Eutheria</taxon>
        <taxon>Laurasiatheria</taxon>
        <taxon>Artiodactyla</taxon>
        <taxon>Whippomorpha</taxon>
        <taxon>Cetacea</taxon>
        <taxon>Mysticeti</taxon>
        <taxon>Eschrichtiidae</taxon>
        <taxon>Eschrichtius</taxon>
    </lineage>
</organism>
<gene>
    <name evidence="9" type="ORF">J1605_011712</name>
</gene>
<dbReference type="InterPro" id="IPR056335">
    <property type="entry name" value="BBS7_hairpin"/>
</dbReference>
<dbReference type="PANTHER" id="PTHR16074">
    <property type="entry name" value="BARDET-BIEDL SYNDROME 7 PROTEIN"/>
    <property type="match status" value="1"/>
</dbReference>
<evidence type="ECO:0000256" key="6">
    <source>
        <dbReference type="SAM" id="Coils"/>
    </source>
</evidence>
<evidence type="ECO:0000256" key="4">
    <source>
        <dbReference type="ARBA" id="ARBA00023306"/>
    </source>
</evidence>
<dbReference type="SUPFAM" id="SSF50978">
    <property type="entry name" value="WD40 repeat-like"/>
    <property type="match status" value="1"/>
</dbReference>
<dbReference type="Pfam" id="PF23743">
    <property type="entry name" value="Beta-prop_BBS7"/>
    <property type="match status" value="1"/>
</dbReference>
<dbReference type="SUPFAM" id="SSF47954">
    <property type="entry name" value="Cyclin-like"/>
    <property type="match status" value="2"/>
</dbReference>
<keyword evidence="6" id="KW-0175">Coiled coil</keyword>
<evidence type="ECO:0000256" key="2">
    <source>
        <dbReference type="ARBA" id="ARBA00022618"/>
    </source>
</evidence>